<dbReference type="AlphaFoldDB" id="A0A8H7R8S2"/>
<dbReference type="EMBL" id="JAEPRC010000144">
    <property type="protein sequence ID" value="KAG2206651.1"/>
    <property type="molecule type" value="Genomic_DNA"/>
</dbReference>
<accession>A0A8H7R8S2</accession>
<evidence type="ECO:0000313" key="2">
    <source>
        <dbReference type="Proteomes" id="UP000650833"/>
    </source>
</evidence>
<dbReference type="SUPFAM" id="SSF103657">
    <property type="entry name" value="BAR/IMD domain-like"/>
    <property type="match status" value="1"/>
</dbReference>
<sequence length="85" mass="9886">MEEPPFQPIITLYDAVTDSPVFRSSIYHYDQQLEHLEHWLDSLSRHLKLYTEKLSKFNAETLTLCQKAIPEGLDETLIGTKINHS</sequence>
<dbReference type="Proteomes" id="UP000650833">
    <property type="component" value="Unassembled WGS sequence"/>
</dbReference>
<proteinExistence type="predicted"/>
<comment type="caution">
    <text evidence="1">The sequence shown here is derived from an EMBL/GenBank/DDBJ whole genome shotgun (WGS) entry which is preliminary data.</text>
</comment>
<organism evidence="1 2">
    <name type="scientific">Mucor plumbeus</name>
    <dbReference type="NCBI Taxonomy" id="97098"/>
    <lineage>
        <taxon>Eukaryota</taxon>
        <taxon>Fungi</taxon>
        <taxon>Fungi incertae sedis</taxon>
        <taxon>Mucoromycota</taxon>
        <taxon>Mucoromycotina</taxon>
        <taxon>Mucoromycetes</taxon>
        <taxon>Mucorales</taxon>
        <taxon>Mucorineae</taxon>
        <taxon>Mucoraceae</taxon>
        <taxon>Mucor</taxon>
    </lineage>
</organism>
<name>A0A8H7R8S2_9FUNG</name>
<gene>
    <name evidence="1" type="ORF">INT46_009938</name>
</gene>
<dbReference type="InterPro" id="IPR027267">
    <property type="entry name" value="AH/BAR_dom_sf"/>
</dbReference>
<evidence type="ECO:0000313" key="1">
    <source>
        <dbReference type="EMBL" id="KAG2206651.1"/>
    </source>
</evidence>
<dbReference type="Gene3D" id="1.20.1270.60">
    <property type="entry name" value="Arfaptin homology (AH) domain/BAR domain"/>
    <property type="match status" value="1"/>
</dbReference>
<protein>
    <submittedName>
        <fullName evidence="1">Uncharacterized protein</fullName>
    </submittedName>
</protein>
<keyword evidence="2" id="KW-1185">Reference proteome</keyword>
<reference evidence="1" key="1">
    <citation type="submission" date="2020-12" db="EMBL/GenBank/DDBJ databases">
        <title>Metabolic potential, ecology and presence of endohyphal bacteria is reflected in genomic diversity of Mucoromycotina.</title>
        <authorList>
            <person name="Muszewska A."/>
            <person name="Okrasinska A."/>
            <person name="Steczkiewicz K."/>
            <person name="Drgas O."/>
            <person name="Orlowska M."/>
            <person name="Perlinska-Lenart U."/>
            <person name="Aleksandrzak-Piekarczyk T."/>
            <person name="Szatraj K."/>
            <person name="Zielenkiewicz U."/>
            <person name="Pilsyk S."/>
            <person name="Malc E."/>
            <person name="Mieczkowski P."/>
            <person name="Kruszewska J.S."/>
            <person name="Biernat P."/>
            <person name="Pawlowska J."/>
        </authorList>
    </citation>
    <scope>NUCLEOTIDE SEQUENCE</scope>
    <source>
        <strain evidence="1">CBS 226.32</strain>
    </source>
</reference>
<dbReference type="OrthoDB" id="10070851at2759"/>